<name>A0A6L6PB84_9BURK</name>
<accession>A0A6L6PB84</accession>
<gene>
    <name evidence="1" type="ORF">GM676_01585</name>
</gene>
<dbReference type="EMBL" id="WNKY01000001">
    <property type="protein sequence ID" value="MTV36272.1"/>
    <property type="molecule type" value="Genomic_DNA"/>
</dbReference>
<evidence type="ECO:0000313" key="1">
    <source>
        <dbReference type="EMBL" id="MTV36272.1"/>
    </source>
</evidence>
<reference evidence="1 2" key="1">
    <citation type="submission" date="2019-11" db="EMBL/GenBank/DDBJ databases">
        <title>Type strains purchased from KCTC, JCM and DSMZ.</title>
        <authorList>
            <person name="Lu H."/>
        </authorList>
    </citation>
    <scope>NUCLEOTIDE SEQUENCE [LARGE SCALE GENOMIC DNA]</scope>
    <source>
        <strain evidence="1 2">KCTC 22382</strain>
    </source>
</reference>
<dbReference type="AlphaFoldDB" id="A0A6L6PB84"/>
<sequence length="59" mass="6553">MGYQVMQSVKIDNEKLEAHGKAGHVVEAVLDTDTKSKVSVRLDDDGEVYEFDQTEVKGL</sequence>
<proteinExistence type="predicted"/>
<evidence type="ECO:0000313" key="2">
    <source>
        <dbReference type="Proteomes" id="UP000475582"/>
    </source>
</evidence>
<dbReference type="RefSeq" id="WP_155461616.1">
    <property type="nucleotide sequence ID" value="NZ_WNKY01000001.1"/>
</dbReference>
<comment type="caution">
    <text evidence="1">The sequence shown here is derived from an EMBL/GenBank/DDBJ whole genome shotgun (WGS) entry which is preliminary data.</text>
</comment>
<protein>
    <submittedName>
        <fullName evidence="1">Uncharacterized protein</fullName>
    </submittedName>
</protein>
<keyword evidence="2" id="KW-1185">Reference proteome</keyword>
<dbReference type="Proteomes" id="UP000475582">
    <property type="component" value="Unassembled WGS sequence"/>
</dbReference>
<organism evidence="1 2">
    <name type="scientific">Duganella radicis</name>
    <dbReference type="NCBI Taxonomy" id="551988"/>
    <lineage>
        <taxon>Bacteria</taxon>
        <taxon>Pseudomonadati</taxon>
        <taxon>Pseudomonadota</taxon>
        <taxon>Betaproteobacteria</taxon>
        <taxon>Burkholderiales</taxon>
        <taxon>Oxalobacteraceae</taxon>
        <taxon>Telluria group</taxon>
        <taxon>Duganella</taxon>
    </lineage>
</organism>